<dbReference type="Gene3D" id="2.60.120.330">
    <property type="entry name" value="B-lactam Antibiotic, Isopenicillin N Synthase, Chain"/>
    <property type="match status" value="1"/>
</dbReference>
<dbReference type="Proteomes" id="UP000030641">
    <property type="component" value="Unassembled WGS sequence"/>
</dbReference>
<dbReference type="SUPFAM" id="SSF51197">
    <property type="entry name" value="Clavaminate synthase-like"/>
    <property type="match status" value="1"/>
</dbReference>
<evidence type="ECO:0000256" key="6">
    <source>
        <dbReference type="ARBA" id="ARBA00023136"/>
    </source>
</evidence>
<dbReference type="PRINTS" id="PR00682">
    <property type="entry name" value="IPNSYNTHASE"/>
</dbReference>
<keyword evidence="4 7" id="KW-0812">Transmembrane</keyword>
<dbReference type="HOGENOM" id="CLU_333430_0_0_1"/>
<accession>A0A074YBW4</accession>
<dbReference type="InterPro" id="IPR026992">
    <property type="entry name" value="DIOX_N"/>
</dbReference>
<dbReference type="Pfam" id="PF03171">
    <property type="entry name" value="2OG-FeII_Oxy"/>
    <property type="match status" value="1"/>
</dbReference>
<dbReference type="GeneID" id="25372430"/>
<dbReference type="InterPro" id="IPR044861">
    <property type="entry name" value="IPNS-like_FE2OG_OXY"/>
</dbReference>
<protein>
    <recommendedName>
        <fullName evidence="12">Fe2OG dioxygenase domain-containing protein</fullName>
    </recommendedName>
</protein>
<evidence type="ECO:0000259" key="8">
    <source>
        <dbReference type="PROSITE" id="PS50850"/>
    </source>
</evidence>
<gene>
    <name evidence="10" type="ORF">AUEXF2481DRAFT_97605</name>
</gene>
<comment type="subcellular location">
    <subcellularLocation>
        <location evidence="1">Membrane</location>
        <topology evidence="1">Multi-pass membrane protein</topology>
    </subcellularLocation>
</comment>
<proteinExistence type="inferred from homology"/>
<feature type="transmembrane region" description="Helical" evidence="7">
    <location>
        <begin position="709"/>
        <end position="728"/>
    </location>
</feature>
<feature type="transmembrane region" description="Helical" evidence="7">
    <location>
        <begin position="468"/>
        <end position="489"/>
    </location>
</feature>
<organism evidence="10 11">
    <name type="scientific">Aureobasidium subglaciale (strain EXF-2481)</name>
    <name type="common">Aureobasidium pullulans var. subglaciale</name>
    <dbReference type="NCBI Taxonomy" id="1043005"/>
    <lineage>
        <taxon>Eukaryota</taxon>
        <taxon>Fungi</taxon>
        <taxon>Dikarya</taxon>
        <taxon>Ascomycota</taxon>
        <taxon>Pezizomycotina</taxon>
        <taxon>Dothideomycetes</taxon>
        <taxon>Dothideomycetidae</taxon>
        <taxon>Dothideales</taxon>
        <taxon>Saccotheciaceae</taxon>
        <taxon>Aureobasidium</taxon>
    </lineage>
</organism>
<feature type="domain" description="Major facilitator superfamily (MFS) profile" evidence="8">
    <location>
        <begin position="428"/>
        <end position="895"/>
    </location>
</feature>
<evidence type="ECO:0000313" key="10">
    <source>
        <dbReference type="EMBL" id="KEQ95288.1"/>
    </source>
</evidence>
<feature type="domain" description="Fe2OG dioxygenase" evidence="9">
    <location>
        <begin position="177"/>
        <end position="282"/>
    </location>
</feature>
<evidence type="ECO:0000256" key="7">
    <source>
        <dbReference type="SAM" id="Phobius"/>
    </source>
</evidence>
<dbReference type="EMBL" id="KL584759">
    <property type="protein sequence ID" value="KEQ95288.1"/>
    <property type="molecule type" value="Genomic_DNA"/>
</dbReference>
<feature type="transmembrane region" description="Helical" evidence="7">
    <location>
        <begin position="496"/>
        <end position="529"/>
    </location>
</feature>
<evidence type="ECO:0000256" key="3">
    <source>
        <dbReference type="ARBA" id="ARBA00022448"/>
    </source>
</evidence>
<dbReference type="Pfam" id="PF14226">
    <property type="entry name" value="DIOX_N"/>
    <property type="match status" value="1"/>
</dbReference>
<name>A0A074YBW4_AURSE</name>
<evidence type="ECO:0000259" key="9">
    <source>
        <dbReference type="PROSITE" id="PS51471"/>
    </source>
</evidence>
<dbReference type="Gene3D" id="1.20.1250.20">
    <property type="entry name" value="MFS general substrate transporter like domains"/>
    <property type="match status" value="1"/>
</dbReference>
<dbReference type="OrthoDB" id="288590at2759"/>
<feature type="transmembrane region" description="Helical" evidence="7">
    <location>
        <begin position="549"/>
        <end position="573"/>
    </location>
</feature>
<evidence type="ECO:0000256" key="2">
    <source>
        <dbReference type="ARBA" id="ARBA00008335"/>
    </source>
</evidence>
<dbReference type="CDD" id="cd17316">
    <property type="entry name" value="MFS_SV2_like"/>
    <property type="match status" value="1"/>
</dbReference>
<dbReference type="InterPro" id="IPR011701">
    <property type="entry name" value="MFS"/>
</dbReference>
<dbReference type="GO" id="GO:0044283">
    <property type="term" value="P:small molecule biosynthetic process"/>
    <property type="evidence" value="ECO:0007669"/>
    <property type="project" value="UniProtKB-ARBA"/>
</dbReference>
<feature type="transmembrane region" description="Helical" evidence="7">
    <location>
        <begin position="775"/>
        <end position="794"/>
    </location>
</feature>
<dbReference type="Pfam" id="PF07690">
    <property type="entry name" value="MFS_1"/>
    <property type="match status" value="1"/>
</dbReference>
<evidence type="ECO:0000256" key="1">
    <source>
        <dbReference type="ARBA" id="ARBA00004141"/>
    </source>
</evidence>
<dbReference type="PANTHER" id="PTHR23511">
    <property type="entry name" value="SYNAPTIC VESICLE GLYCOPROTEIN 2"/>
    <property type="match status" value="1"/>
</dbReference>
<reference evidence="10 11" key="1">
    <citation type="journal article" date="2014" name="BMC Genomics">
        <title>Genome sequencing of four Aureobasidium pullulans varieties: biotechnological potential, stress tolerance, and description of new species.</title>
        <authorList>
            <person name="Gostin Ar C."/>
            <person name="Ohm R.A."/>
            <person name="Kogej T."/>
            <person name="Sonjak S."/>
            <person name="Turk M."/>
            <person name="Zajc J."/>
            <person name="Zalar P."/>
            <person name="Grube M."/>
            <person name="Sun H."/>
            <person name="Han J."/>
            <person name="Sharma A."/>
            <person name="Chiniquy J."/>
            <person name="Ngan C.Y."/>
            <person name="Lipzen A."/>
            <person name="Barry K."/>
            <person name="Grigoriev I.V."/>
            <person name="Gunde-Cimerman N."/>
        </authorList>
    </citation>
    <scope>NUCLEOTIDE SEQUENCE [LARGE SCALE GENOMIC DNA]</scope>
    <source>
        <strain evidence="10 11">EXF-2481</strain>
    </source>
</reference>
<keyword evidence="11" id="KW-1185">Reference proteome</keyword>
<sequence>MPAEAPPILDFSVFYGDDEAAKLELTAAVKKCCLHNGFFQIIGHRVPLELQEKVLEWVKNFFAQPQEEKDRVHKDSNTWNRGYERIGSQILELGTNPDLKEGYFIGEEISTDHPYFLGRKLNSGPNVWPETMLEVDDFRATSMEYYSQMHALARDVLAVIAQTLDLKDDYFREFTTGAVATLRYLHYPPQPADSDEKLARGIGAHTDFGSVTLLMQGDVDGLQVYDKEHNEWLDVVPVKGAYVVNLGNMFMRWANDRYISNLHRVINKSGKERYSVPFFYSGNPDYVIDCLPNCREEGQAPKYPPTTVMDCVGGSYKASYGAAKVFKEQPKTALETMNIVSSFSSYIYYYTIQAQLIHTKMDYEKKNVSSSAGENMSPETEIGTVVDIGDERTREFYGSSISDSYRMKSEIVNQCMEEIGMGRYQWELFVVSGFGWITDNFWSQGIGSIQPSVALEFTGVTNITLSSVAYYAGLIFGAFFWGTSADLIGRKPAFNATLIIGGLFGTAVAGLNNFTAFCIFWTIIGTAAGGNVPVDSMIFLEFVPGSHQYLLTALSSWWMLGQVIVSLLSWVFLANFSCPTDSTPATCKRSDNMGWRYTMITLGAMTLVFAFVRIAIFKMPESPRYLISKGRDAEAVDAVNYIARRNKKPEPLTLEMLQEVDRVTGGEIKAGATTKLTRSAIIKENLKDFKSINYKNLFANAQLARHTSIIWLIWLTIGIAYPLYFNFIPTYLAKRFTTNSSLSLTYRNYCIQSIVSVFGPLSAAVLVNTRLGRRWMLGASAIVSGIFLFAYTAANNKAGDLAFSCITGLFGNFSKCALYHLVVAYAIMYAFTPESFPAPHRGTATGTAATLLRLGGICASLIGTYTNFSVAPIYVSASLWIVVGIISFALPFETHGRAAI</sequence>
<evidence type="ECO:0000256" key="4">
    <source>
        <dbReference type="ARBA" id="ARBA00022692"/>
    </source>
</evidence>
<evidence type="ECO:0000256" key="5">
    <source>
        <dbReference type="ARBA" id="ARBA00022989"/>
    </source>
</evidence>
<keyword evidence="3" id="KW-0813">Transport</keyword>
<dbReference type="InterPro" id="IPR036259">
    <property type="entry name" value="MFS_trans_sf"/>
</dbReference>
<evidence type="ECO:0008006" key="12">
    <source>
        <dbReference type="Google" id="ProtNLM"/>
    </source>
</evidence>
<keyword evidence="6 7" id="KW-0472">Membrane</keyword>
<dbReference type="PROSITE" id="PS51471">
    <property type="entry name" value="FE2OG_OXY"/>
    <property type="match status" value="1"/>
</dbReference>
<dbReference type="InParanoid" id="A0A074YBW4"/>
<dbReference type="GO" id="GO:0016020">
    <property type="term" value="C:membrane"/>
    <property type="evidence" value="ECO:0007669"/>
    <property type="project" value="UniProtKB-SubCell"/>
</dbReference>
<dbReference type="PROSITE" id="PS50850">
    <property type="entry name" value="MFS"/>
    <property type="match status" value="1"/>
</dbReference>
<comment type="similarity">
    <text evidence="2">Belongs to the major facilitator superfamily.</text>
</comment>
<dbReference type="AlphaFoldDB" id="A0A074YBW4"/>
<dbReference type="OMA" id="FSAMWAV"/>
<dbReference type="InterPro" id="IPR027443">
    <property type="entry name" value="IPNS-like_sf"/>
</dbReference>
<dbReference type="FunFam" id="1.20.1250.20:FF:000171">
    <property type="entry name" value="MFS general substrate transporter"/>
    <property type="match status" value="1"/>
</dbReference>
<feature type="transmembrane region" description="Helical" evidence="7">
    <location>
        <begin position="749"/>
        <end position="769"/>
    </location>
</feature>
<dbReference type="RefSeq" id="XP_013343968.1">
    <property type="nucleotide sequence ID" value="XM_013488514.1"/>
</dbReference>
<dbReference type="SUPFAM" id="SSF103473">
    <property type="entry name" value="MFS general substrate transporter"/>
    <property type="match status" value="1"/>
</dbReference>
<dbReference type="GO" id="GO:0022857">
    <property type="term" value="F:transmembrane transporter activity"/>
    <property type="evidence" value="ECO:0007669"/>
    <property type="project" value="InterPro"/>
</dbReference>
<keyword evidence="5 7" id="KW-1133">Transmembrane helix</keyword>
<feature type="transmembrane region" description="Helical" evidence="7">
    <location>
        <begin position="873"/>
        <end position="892"/>
    </location>
</feature>
<dbReference type="PANTHER" id="PTHR23511:SF5">
    <property type="entry name" value="MAJOR FACILITATOR-TYPE TRANSPORTER HXNZ-RELATED"/>
    <property type="match status" value="1"/>
</dbReference>
<feature type="transmembrane region" description="Helical" evidence="7">
    <location>
        <begin position="594"/>
        <end position="616"/>
    </location>
</feature>
<dbReference type="InterPro" id="IPR005123">
    <property type="entry name" value="Oxoglu/Fe-dep_dioxygenase_dom"/>
</dbReference>
<feature type="transmembrane region" description="Helical" evidence="7">
    <location>
        <begin position="801"/>
        <end position="831"/>
    </location>
</feature>
<evidence type="ECO:0000313" key="11">
    <source>
        <dbReference type="Proteomes" id="UP000030641"/>
    </source>
</evidence>
<dbReference type="InterPro" id="IPR020846">
    <property type="entry name" value="MFS_dom"/>
</dbReference>